<reference evidence="2" key="1">
    <citation type="submission" date="2019-03" db="EMBL/GenBank/DDBJ databases">
        <title>Lake Tanganyika Metagenome-Assembled Genomes (MAGs).</title>
        <authorList>
            <person name="Tran P."/>
        </authorList>
    </citation>
    <scope>NUCLEOTIDE SEQUENCE</scope>
    <source>
        <strain evidence="2">K_DeepCast_65m_m2_066</strain>
    </source>
</reference>
<name>A0A937W0E9_UNCTE</name>
<evidence type="ECO:0000313" key="2">
    <source>
        <dbReference type="EMBL" id="MBM3224553.1"/>
    </source>
</evidence>
<dbReference type="SUPFAM" id="SSF49503">
    <property type="entry name" value="Cupredoxins"/>
    <property type="match status" value="1"/>
</dbReference>
<dbReference type="InterPro" id="IPR008972">
    <property type="entry name" value="Cupredoxin"/>
</dbReference>
<organism evidence="2 3">
    <name type="scientific">Tectimicrobiota bacterium</name>
    <dbReference type="NCBI Taxonomy" id="2528274"/>
    <lineage>
        <taxon>Bacteria</taxon>
        <taxon>Pseudomonadati</taxon>
        <taxon>Nitrospinota/Tectimicrobiota group</taxon>
        <taxon>Candidatus Tectimicrobiota</taxon>
    </lineage>
</organism>
<proteinExistence type="predicted"/>
<evidence type="ECO:0000313" key="3">
    <source>
        <dbReference type="Proteomes" id="UP000712673"/>
    </source>
</evidence>
<gene>
    <name evidence="2" type="ORF">FJZ47_12225</name>
</gene>
<dbReference type="Proteomes" id="UP000712673">
    <property type="component" value="Unassembled WGS sequence"/>
</dbReference>
<dbReference type="Pfam" id="PF13473">
    <property type="entry name" value="Cupredoxin_1"/>
    <property type="match status" value="1"/>
</dbReference>
<accession>A0A937W0E9</accession>
<dbReference type="EMBL" id="VGLS01000352">
    <property type="protein sequence ID" value="MBM3224553.1"/>
    <property type="molecule type" value="Genomic_DNA"/>
</dbReference>
<dbReference type="Gene3D" id="2.60.40.420">
    <property type="entry name" value="Cupredoxins - blue copper proteins"/>
    <property type="match status" value="1"/>
</dbReference>
<evidence type="ECO:0000259" key="1">
    <source>
        <dbReference type="Pfam" id="PF13473"/>
    </source>
</evidence>
<protein>
    <recommendedName>
        <fullName evidence="1">EfeO-type cupredoxin-like domain-containing protein</fullName>
    </recommendedName>
</protein>
<sequence length="125" mass="13823">MRARCGCHRLRSWLGVWIAIVLIVPALVTAAEPKKFTLINVLLDGTKIWLPSSLMVQEGQEIELTLINKLDEPHGFEIKAFGIEEVVQPKAEKIVKFTASKAGAHSYICQMHPAHLGGNILVLSK</sequence>
<comment type="caution">
    <text evidence="2">The sequence shown here is derived from an EMBL/GenBank/DDBJ whole genome shotgun (WGS) entry which is preliminary data.</text>
</comment>
<dbReference type="InterPro" id="IPR028096">
    <property type="entry name" value="EfeO_Cupredoxin"/>
</dbReference>
<feature type="domain" description="EfeO-type cupredoxin-like" evidence="1">
    <location>
        <begin position="39"/>
        <end position="122"/>
    </location>
</feature>
<dbReference type="AlphaFoldDB" id="A0A937W0E9"/>